<dbReference type="SUPFAM" id="SSF48452">
    <property type="entry name" value="TPR-like"/>
    <property type="match status" value="2"/>
</dbReference>
<feature type="region of interest" description="Disordered" evidence="2">
    <location>
        <begin position="2046"/>
        <end position="2087"/>
    </location>
</feature>
<dbReference type="SMART" id="SM00028">
    <property type="entry name" value="TPR"/>
    <property type="match status" value="4"/>
</dbReference>
<proteinExistence type="predicted"/>
<dbReference type="STRING" id="52.CMC5_007980"/>
<sequence>MPPPELMHRMAPLSAGEVVLENLRLEAPASRHAGPRAEAAYWRGRLEERRAHGDALGEREAAITLARLLASRGIELETAASLAQRGLALGEDTGLRVELAGWLASLGEPAAAAAALKSVCDVQRPSGGARTLVRIAVLLARAGNASGAVDALIRAASLEPTDAMASELLGTISAWSPELVPPEAAARAYLDAAERREALRERDAAFEDRLRALEIAPQDARAAAVMSAALAARGRVGASDEVARIHAMALSERGEIERALEVHVRRLEAALSDGDAARAAGCALDAELEADLESDDVEVIDEVLGQASLYELVAVRKELRAARLVGTARAAMFEALARLYAGPLASPERSLEAWIEAAVADPSGVYAWAALREHASASQDPLPLMEALIRVADGGGGLPSDPRASIDALRDLAVLAETRMADAGLACWAFERLLRAEVDEEVAAAGLQRLAEQARTQDEALGRAQQLLQEAASAEERSRALRQLVTIYRGRPDDLSAYEEALAALAQELPADGACIMALERLARRTGSGSSLVPLLEASRPRAESDGRGGQVSSGGSKGSKRAELVRTRLLLATLHQREGDESAAIEAVLPLLSEVPGHRGAASAVLVFATQMGRIRERADALVQLAGPVWPALRAVLLALAAELYAAAGEPTLGRKAAELASEADPTSVRAVMTLAHLLASDDLKPRVEGLAAVRSERGAAAAIERAITTVIPRGILCDGLARMLEALGEQGLALGWTQRWLALHPGCGAATGHLIRRAVVARDAARLSDALAWVLAQPRPLDDLAPMLGTSLDALFELDPARATALGKRALDVLGPRMPSLRQRLLEFAERSGDRQLGIAVLERSRAAEPDVVAARELLLLLAERRMEAGDPSGAARELVRAVEQGADPQGVLHHVRRLEAWLQDSTVQLGSDGVVALTEARARALTSAGASADAAVAWRELGGLLWDLADDKLGAEKAFHRACELLPHGGEERYARDLREFAGVDLAIEMLIQRASDSEGRAAPSEIQPSAPQRMPTAQRRRRASLLIEAASMAAEHRLNERALAIAVSAIEIDSSRADAVALVERCAEGEQGVATLHRVYGLLADAAMGCYGRRAAHYRAARQLERRNAITLALSHAASSFEAVPTEGTSYVLLARLAERAEEPTEAVRVIERVAAGAENAGLRTMWLRRAAGLAGASEEGVRTRVDLLLRALNVRPDAATVEDIGQAIGELISITGEVLPESLRFDRAIKATLPRLEGPDGARAAIAMARVAVRVLGASASALAAIERGMRIDGDVEEYESLVDLIPELAREAERAQHLIAAIYAAGKNPHANVGPALLRWASRLADVLKVPDVAAALLVEAARRAPENPELAFEADVFVQLTGDDALQRALDDALPVARRIEALLHLADQHEREGKLDKVILALQRALETGEVGEEIHEQVVGRLWRLLSLTGDSSALEVLLQQEAERDDLPAERLQTVIGELSSLLSARGDLRGALEVIGRKAHRLPLTRELLDEIRRLSTSTGARRLQVDILTRLAGVLETKGLSPVDQEALENAEHEHTASYLSVLRDLAPIERELGDDAVAIAHYHVIARLDPKDTEALEALEEDASRRRDHERIAELLQLRIVATSSLQERRVLQLRRAAVLEQRLGLLTEACLELEQLLSEAPNDAAALRYLGDMYERLGAPLRAAPGWAQLGRLATSQEERADYALRACRAYLKGGEIDAASRSLDEQWEAISEQQLLEVRVEIARLRGDTYELARSLDAFVAFIRQDGGVEPGWHADILVESARATSATGDDVGALGQIREALKLTPGHLSALLEGRRLEYRLCGTGTPREAQAAIDDLQRAADALEPTQVELYAFLLAEHLDVIQGHGAGMRELTRRHAEVGPAALIALGMAERLAQKRNFAAAVPLFERALDGHLQGLRSRGRVALAAAHAAERTGDVSAASRLLEQAYAETDTRSLAARRRLELTAAYGERDVAQSALEELAGQSSGTERAHVLVQLAALLLDVEPQRSASLLAEAADLARDNRMVDARIAELRIKIEAVREQKAKLSEQPIAPTSLPSAGSSERFTAETLPDEGIVSSGSRSGRSRHPKSPVIDLAFDYAELRTPPSPSVSPVATPMSVSVSPTSSVHQENAQPEAVSTSVIQEGGQSDTLLGMASPISAPASLGGRVSSYPVSLNGRFLSVNPPPNASEEEVSLLRDVSSGDYDAGERLMSLFLASGEDRTREGLAVRRMQAALKPGDRDSLERLHAAALADRNVVYANAIQHVLTAFDSTRRGNGSVEVERVLPPPLWAQRDAPELVNALLFRDVNAPVNEVLAFVWDTGLFRRDPGQFGITGLERIQPGPATVLGDVYGMIAERLGGIRTPLFLQRAGTQAGERNSGLNAQVLPLVPPAVLMQGDIREETAELRYLLGLSLAGAMPEHVLVCSLPSAELDLVLAAVKAAFGPLDTSVGSRRDPAVTQLEQNLWQLVPPRVERRLRELCVQPTPIEAEAALWSSGLAMRRAGLYATGDLAIAVQSTVDALGISRDIPLREPGGLAAACAAHPEISDLVLTAIRMEYAEARWQTGPPSRTRRVDSLRPRSRVG</sequence>
<keyword evidence="4" id="KW-1185">Reference proteome</keyword>
<dbReference type="InterPro" id="IPR019734">
    <property type="entry name" value="TPR_rpt"/>
</dbReference>
<feature type="compositionally biased region" description="Polar residues" evidence="2">
    <location>
        <begin position="2053"/>
        <end position="2062"/>
    </location>
</feature>
<gene>
    <name evidence="3" type="ORF">CMC5_007980</name>
</gene>
<organism evidence="3 4">
    <name type="scientific">Chondromyces crocatus</name>
    <dbReference type="NCBI Taxonomy" id="52"/>
    <lineage>
        <taxon>Bacteria</taxon>
        <taxon>Pseudomonadati</taxon>
        <taxon>Myxococcota</taxon>
        <taxon>Polyangia</taxon>
        <taxon>Polyangiales</taxon>
        <taxon>Polyangiaceae</taxon>
        <taxon>Chondromyces</taxon>
    </lineage>
</organism>
<protein>
    <recommendedName>
        <fullName evidence="5">Tetratricopeptide repeat protein</fullName>
    </recommendedName>
</protein>
<feature type="compositionally biased region" description="Gly residues" evidence="2">
    <location>
        <begin position="548"/>
        <end position="558"/>
    </location>
</feature>
<evidence type="ECO:0000313" key="3">
    <source>
        <dbReference type="EMBL" id="AKT36678.1"/>
    </source>
</evidence>
<feature type="coiled-coil region" evidence="1">
    <location>
        <begin position="457"/>
        <end position="484"/>
    </location>
</feature>
<feature type="region of interest" description="Disordered" evidence="2">
    <location>
        <begin position="2563"/>
        <end position="2582"/>
    </location>
</feature>
<feature type="region of interest" description="Disordered" evidence="2">
    <location>
        <begin position="1000"/>
        <end position="1020"/>
    </location>
</feature>
<keyword evidence="1" id="KW-0175">Coiled coil</keyword>
<reference evidence="3 4" key="1">
    <citation type="submission" date="2015-07" db="EMBL/GenBank/DDBJ databases">
        <title>Genome analysis of myxobacterium Chondromyces crocatus Cm c5 reveals a high potential for natural compound synthesis and the genetic basis for the loss of fruiting body formation.</title>
        <authorList>
            <person name="Zaburannyi N."/>
            <person name="Bunk B."/>
            <person name="Maier J."/>
            <person name="Overmann J."/>
            <person name="Mueller R."/>
        </authorList>
    </citation>
    <scope>NUCLEOTIDE SEQUENCE [LARGE SCALE GENOMIC DNA]</scope>
    <source>
        <strain evidence="3 4">Cm c5</strain>
    </source>
</reference>
<evidence type="ECO:0000256" key="2">
    <source>
        <dbReference type="SAM" id="MobiDB-lite"/>
    </source>
</evidence>
<dbReference type="KEGG" id="ccro:CMC5_007980"/>
<evidence type="ECO:0008006" key="5">
    <source>
        <dbReference type="Google" id="ProtNLM"/>
    </source>
</evidence>
<name>A0A0K1E7Y8_CHOCO</name>
<dbReference type="Gene3D" id="1.25.40.10">
    <property type="entry name" value="Tetratricopeptide repeat domain"/>
    <property type="match status" value="4"/>
</dbReference>
<dbReference type="InterPro" id="IPR011990">
    <property type="entry name" value="TPR-like_helical_dom_sf"/>
</dbReference>
<evidence type="ECO:0000256" key="1">
    <source>
        <dbReference type="SAM" id="Coils"/>
    </source>
</evidence>
<evidence type="ECO:0000313" key="4">
    <source>
        <dbReference type="Proteomes" id="UP000067626"/>
    </source>
</evidence>
<dbReference type="Proteomes" id="UP000067626">
    <property type="component" value="Chromosome"/>
</dbReference>
<feature type="region of interest" description="Disordered" evidence="2">
    <location>
        <begin position="533"/>
        <end position="561"/>
    </location>
</feature>
<dbReference type="EMBL" id="CP012159">
    <property type="protein sequence ID" value="AKT36678.1"/>
    <property type="molecule type" value="Genomic_DNA"/>
</dbReference>
<accession>A0A0K1E7Y8</accession>